<organism evidence="2 3">
    <name type="scientific">Ensete ventricosum</name>
    <name type="common">Abyssinian banana</name>
    <name type="synonym">Musa ensete</name>
    <dbReference type="NCBI Taxonomy" id="4639"/>
    <lineage>
        <taxon>Eukaryota</taxon>
        <taxon>Viridiplantae</taxon>
        <taxon>Streptophyta</taxon>
        <taxon>Embryophyta</taxon>
        <taxon>Tracheophyta</taxon>
        <taxon>Spermatophyta</taxon>
        <taxon>Magnoliopsida</taxon>
        <taxon>Liliopsida</taxon>
        <taxon>Zingiberales</taxon>
        <taxon>Musaceae</taxon>
        <taxon>Ensete</taxon>
    </lineage>
</organism>
<accession>A0A426YQW5</accession>
<gene>
    <name evidence="2" type="ORF">B296_00015914</name>
</gene>
<dbReference type="InterPro" id="IPR008979">
    <property type="entry name" value="Galactose-bd-like_sf"/>
</dbReference>
<dbReference type="AlphaFoldDB" id="A0A426YQW5"/>
<feature type="domain" description="SUEL-type lectin" evidence="1">
    <location>
        <begin position="178"/>
        <end position="228"/>
    </location>
</feature>
<reference evidence="2 3" key="1">
    <citation type="journal article" date="2014" name="Agronomy (Basel)">
        <title>A Draft Genome Sequence for Ensete ventricosum, the Drought-Tolerant Tree Against Hunger.</title>
        <authorList>
            <person name="Harrison J."/>
            <person name="Moore K.A."/>
            <person name="Paszkiewicz K."/>
            <person name="Jones T."/>
            <person name="Grant M."/>
            <person name="Ambacheew D."/>
            <person name="Muzemil S."/>
            <person name="Studholme D.J."/>
        </authorList>
    </citation>
    <scope>NUCLEOTIDE SEQUENCE [LARGE SCALE GENOMIC DNA]</scope>
</reference>
<dbReference type="PROSITE" id="PS50228">
    <property type="entry name" value="SUEL_LECTIN"/>
    <property type="match status" value="1"/>
</dbReference>
<name>A0A426YQW5_ENSVE</name>
<evidence type="ECO:0000259" key="1">
    <source>
        <dbReference type="PROSITE" id="PS50228"/>
    </source>
</evidence>
<proteinExistence type="predicted"/>
<comment type="caution">
    <text evidence="2">The sequence shown here is derived from an EMBL/GenBank/DDBJ whole genome shotgun (WGS) entry which is preliminary data.</text>
</comment>
<dbReference type="SUPFAM" id="SSF49785">
    <property type="entry name" value="Galactose-binding domain-like"/>
    <property type="match status" value="1"/>
</dbReference>
<sequence length="264" mass="29114">MQDSGAYLEHRLSGVHTVVVQGLNAGSLDLSQNVWGHKVLHVLLLGPYSTSRNGSKLICVGIPIPKVALEGERQAIYDEKKVDTVKWEDAKSDSPITWYKVKDGMVFCLTTITYHVPRSYLKSKDNLMVVFEEHRGQPEDIQIVTVKRDNICSFVSEFHPPQVRSWAIKNSQIETVVNDAKPEATLSCTGEKVIRSIVFASFGNPSGMCGNFTVGSCHARQAKSVVEQVTLSPPPLIRLIITSDACMLCCNGRPAWGRPAACCR</sequence>
<dbReference type="CDD" id="cd22842">
    <property type="entry name" value="Gal_Rha_Lectin_BGal"/>
    <property type="match status" value="1"/>
</dbReference>
<evidence type="ECO:0000313" key="3">
    <source>
        <dbReference type="Proteomes" id="UP000287651"/>
    </source>
</evidence>
<dbReference type="Proteomes" id="UP000287651">
    <property type="component" value="Unassembled WGS sequence"/>
</dbReference>
<evidence type="ECO:0000313" key="2">
    <source>
        <dbReference type="EMBL" id="RRT54092.1"/>
    </source>
</evidence>
<dbReference type="EMBL" id="AMZH03010784">
    <property type="protein sequence ID" value="RRT54092.1"/>
    <property type="molecule type" value="Genomic_DNA"/>
</dbReference>
<dbReference type="GO" id="GO:0030246">
    <property type="term" value="F:carbohydrate binding"/>
    <property type="evidence" value="ECO:0007669"/>
    <property type="project" value="InterPro"/>
</dbReference>
<dbReference type="InterPro" id="IPR000922">
    <property type="entry name" value="Lectin_gal-bd_dom"/>
</dbReference>
<protein>
    <recommendedName>
        <fullName evidence="1">SUEL-type lectin domain-containing protein</fullName>
    </recommendedName>
</protein>